<comment type="subunit">
    <text evidence="2 8">Homodimer.</text>
</comment>
<evidence type="ECO:0000259" key="10">
    <source>
        <dbReference type="PROSITE" id="PS51005"/>
    </source>
</evidence>
<organism evidence="11 12">
    <name type="scientific">Oryza rufipogon</name>
    <name type="common">Brownbeard rice</name>
    <name type="synonym">Asian wild rice</name>
    <dbReference type="NCBI Taxonomy" id="4529"/>
    <lineage>
        <taxon>Eukaryota</taxon>
        <taxon>Viridiplantae</taxon>
        <taxon>Streptophyta</taxon>
        <taxon>Embryophyta</taxon>
        <taxon>Tracheophyta</taxon>
        <taxon>Spermatophyta</taxon>
        <taxon>Magnoliopsida</taxon>
        <taxon>Liliopsida</taxon>
        <taxon>Poales</taxon>
        <taxon>Poaceae</taxon>
        <taxon>BOP clade</taxon>
        <taxon>Oryzoideae</taxon>
        <taxon>Oryzeae</taxon>
        <taxon>Oryzinae</taxon>
        <taxon>Oryza</taxon>
    </lineage>
</organism>
<dbReference type="AlphaFoldDB" id="A0A0E0R4Y4"/>
<comment type="similarity">
    <text evidence="1 8">Belongs to the plant dirigent protein family.</text>
</comment>
<dbReference type="Gene3D" id="2.170.150.80">
    <property type="entry name" value="NAC domain"/>
    <property type="match status" value="1"/>
</dbReference>
<feature type="region of interest" description="Disordered" evidence="9">
    <location>
        <begin position="351"/>
        <end position="387"/>
    </location>
</feature>
<dbReference type="HOGENOM" id="CLU_689623_0_0_1"/>
<evidence type="ECO:0000256" key="3">
    <source>
        <dbReference type="ARBA" id="ARBA00022525"/>
    </source>
</evidence>
<name>A0A0E0R4Y4_ORYRU</name>
<evidence type="ECO:0000256" key="7">
    <source>
        <dbReference type="ARBA" id="ARBA00023242"/>
    </source>
</evidence>
<protein>
    <recommendedName>
        <fullName evidence="8">Dirigent protein</fullName>
    </recommendedName>
</protein>
<evidence type="ECO:0000256" key="2">
    <source>
        <dbReference type="ARBA" id="ARBA00011738"/>
    </source>
</evidence>
<dbReference type="GO" id="GO:0009699">
    <property type="term" value="P:phenylpropanoid biosynthetic process"/>
    <property type="evidence" value="ECO:0007669"/>
    <property type="project" value="UniProtKB-ARBA"/>
</dbReference>
<dbReference type="SUPFAM" id="SSF101941">
    <property type="entry name" value="NAC domain"/>
    <property type="match status" value="1"/>
</dbReference>
<keyword evidence="7" id="KW-0539">Nucleus</keyword>
<evidence type="ECO:0000256" key="6">
    <source>
        <dbReference type="ARBA" id="ARBA00023163"/>
    </source>
</evidence>
<dbReference type="GO" id="GO:0006355">
    <property type="term" value="P:regulation of DNA-templated transcription"/>
    <property type="evidence" value="ECO:0007669"/>
    <property type="project" value="InterPro"/>
</dbReference>
<dbReference type="GO" id="GO:0048046">
    <property type="term" value="C:apoplast"/>
    <property type="evidence" value="ECO:0007669"/>
    <property type="project" value="UniProtKB-SubCell"/>
</dbReference>
<keyword evidence="3 8" id="KW-0964">Secreted</keyword>
<evidence type="ECO:0000256" key="8">
    <source>
        <dbReference type="RuleBase" id="RU363099"/>
    </source>
</evidence>
<keyword evidence="5" id="KW-0238">DNA-binding</keyword>
<proteinExistence type="inferred from homology"/>
<dbReference type="InterPro" id="IPR036093">
    <property type="entry name" value="NAC_dom_sf"/>
</dbReference>
<comment type="subcellular location">
    <subcellularLocation>
        <location evidence="8">Secreted</location>
        <location evidence="8">Extracellular space</location>
        <location evidence="8">Apoplast</location>
    </subcellularLocation>
</comment>
<dbReference type="Gene3D" id="2.40.480.10">
    <property type="entry name" value="Allene oxide cyclase-like"/>
    <property type="match status" value="1"/>
</dbReference>
<comment type="function">
    <text evidence="8">Dirigent proteins impart stereoselectivity on the phenoxy radical-coupling reaction, yielding optically active lignans from two molecules of coniferyl alcohol in the biosynthesis of lignans, flavonolignans, and alkaloids and thus plays a central role in plant secondary metabolism.</text>
</comment>
<dbReference type="EnsemblPlants" id="ORUFI11G04770.1">
    <property type="protein sequence ID" value="ORUFI11G04770.1"/>
    <property type="gene ID" value="ORUFI11G04770"/>
</dbReference>
<keyword evidence="8" id="KW-0052">Apoplast</keyword>
<dbReference type="Pfam" id="PF02365">
    <property type="entry name" value="NAM"/>
    <property type="match status" value="1"/>
</dbReference>
<sequence>MRMRVYWHDVVTGPNSTVAKVAEAPTSRASATVFGTVYVIDDPLTDGPSLTAPSRLVGHAQGMYVSAGKETMSLLMAMSFVFAADEPYNGSSVAIFGPNPARPVREIPVVGGTGAFRFARGYCRATTYWYNAAGDATVPKRSARSLQEDEQTSWAAEAPAAVREDEERVAVAGMEAWRFGFSRFSWFPAFKFDPTDADIVASYLLPRALYGRGHAAVIQDDVSRCEPWTLMREHGHATSAHAFFVHDHESVGGGGGGGRRKVQRAVKNGGGVWRIQKGEVAILTIVRGGGGGGGELDVVYKRRNLSFHRRGESSSSGWVMHEYEITSPPLPATVLSRIRATPRAKDKKLCIKEEPSCSTSAAGERSGPNPDHTAAGAGDSATANHNNTTSAATTTMAAAV</sequence>
<dbReference type="PANTHER" id="PTHR21495">
    <property type="entry name" value="NUCLEOPORIN-RELATED"/>
    <property type="match status" value="1"/>
</dbReference>
<dbReference type="STRING" id="4529.A0A0E0R4Y4"/>
<accession>A0A0E0R4Y4</accession>
<dbReference type="InterPro" id="IPR004265">
    <property type="entry name" value="Dirigent"/>
</dbReference>
<dbReference type="Proteomes" id="UP000008022">
    <property type="component" value="Unassembled WGS sequence"/>
</dbReference>
<keyword evidence="12" id="KW-1185">Reference proteome</keyword>
<evidence type="ECO:0000313" key="12">
    <source>
        <dbReference type="Proteomes" id="UP000008022"/>
    </source>
</evidence>
<dbReference type="Gramene" id="ORUFI11G04770.1">
    <property type="protein sequence ID" value="ORUFI11G04770.1"/>
    <property type="gene ID" value="ORUFI11G04770"/>
</dbReference>
<dbReference type="InterPro" id="IPR044859">
    <property type="entry name" value="Allene_oxi_cyc_Dirigent"/>
</dbReference>
<evidence type="ECO:0000256" key="4">
    <source>
        <dbReference type="ARBA" id="ARBA00023015"/>
    </source>
</evidence>
<reference evidence="12" key="1">
    <citation type="submission" date="2013-06" db="EMBL/GenBank/DDBJ databases">
        <authorList>
            <person name="Zhao Q."/>
        </authorList>
    </citation>
    <scope>NUCLEOTIDE SEQUENCE</scope>
    <source>
        <strain evidence="12">cv. W1943</strain>
    </source>
</reference>
<evidence type="ECO:0000256" key="5">
    <source>
        <dbReference type="ARBA" id="ARBA00023125"/>
    </source>
</evidence>
<reference evidence="11" key="2">
    <citation type="submission" date="2015-06" db="UniProtKB">
        <authorList>
            <consortium name="EnsemblPlants"/>
        </authorList>
    </citation>
    <scope>IDENTIFICATION</scope>
</reference>
<keyword evidence="4" id="KW-0805">Transcription regulation</keyword>
<feature type="domain" description="NAC" evidence="10">
    <location>
        <begin position="186"/>
        <end position="341"/>
    </location>
</feature>
<evidence type="ECO:0000313" key="11">
    <source>
        <dbReference type="EnsemblPlants" id="ORUFI11G04770.1"/>
    </source>
</evidence>
<evidence type="ECO:0000256" key="1">
    <source>
        <dbReference type="ARBA" id="ARBA00010746"/>
    </source>
</evidence>
<dbReference type="PROSITE" id="PS51005">
    <property type="entry name" value="NAC"/>
    <property type="match status" value="1"/>
</dbReference>
<dbReference type="GO" id="GO:0003677">
    <property type="term" value="F:DNA binding"/>
    <property type="evidence" value="ECO:0007669"/>
    <property type="project" value="UniProtKB-KW"/>
</dbReference>
<dbReference type="InterPro" id="IPR003441">
    <property type="entry name" value="NAC-dom"/>
</dbReference>
<evidence type="ECO:0000256" key="9">
    <source>
        <dbReference type="SAM" id="MobiDB-lite"/>
    </source>
</evidence>
<dbReference type="Pfam" id="PF03018">
    <property type="entry name" value="Dirigent"/>
    <property type="match status" value="1"/>
</dbReference>
<keyword evidence="6" id="KW-0804">Transcription</keyword>